<dbReference type="AlphaFoldDB" id="A0AAV7SHJ6"/>
<gene>
    <name evidence="2" type="ORF">NDU88_003997</name>
</gene>
<evidence type="ECO:0000313" key="3">
    <source>
        <dbReference type="Proteomes" id="UP001066276"/>
    </source>
</evidence>
<name>A0AAV7SHJ6_PLEWA</name>
<keyword evidence="3" id="KW-1185">Reference proteome</keyword>
<sequence>MILSPDFPAVLGGPPPRPSSWSDPSGCCGLRRTPSGQRSKGERKTGHRVSHTLCPCPHGATPDPRPGPGPPRGSGSLPEPSGTPCASDQHCGLLSRISGRHGLPAGAREQARRGSAAHLVLFFPWIGAALAPQLMGARGRSTGPDSRGTPAAPPARCSRFGRSRWSNLSPAGLT</sequence>
<comment type="caution">
    <text evidence="2">The sequence shown here is derived from an EMBL/GenBank/DDBJ whole genome shotgun (WGS) entry which is preliminary data.</text>
</comment>
<feature type="region of interest" description="Disordered" evidence="1">
    <location>
        <begin position="1"/>
        <end position="90"/>
    </location>
</feature>
<dbReference type="Proteomes" id="UP001066276">
    <property type="component" value="Chromosome 4_2"/>
</dbReference>
<evidence type="ECO:0000313" key="2">
    <source>
        <dbReference type="EMBL" id="KAJ1163539.1"/>
    </source>
</evidence>
<feature type="compositionally biased region" description="Polar residues" evidence="1">
    <location>
        <begin position="164"/>
        <end position="174"/>
    </location>
</feature>
<evidence type="ECO:0000256" key="1">
    <source>
        <dbReference type="SAM" id="MobiDB-lite"/>
    </source>
</evidence>
<feature type="region of interest" description="Disordered" evidence="1">
    <location>
        <begin position="136"/>
        <end position="174"/>
    </location>
</feature>
<protein>
    <submittedName>
        <fullName evidence="2">Uncharacterized protein</fullName>
    </submittedName>
</protein>
<organism evidence="2 3">
    <name type="scientific">Pleurodeles waltl</name>
    <name type="common">Iberian ribbed newt</name>
    <dbReference type="NCBI Taxonomy" id="8319"/>
    <lineage>
        <taxon>Eukaryota</taxon>
        <taxon>Metazoa</taxon>
        <taxon>Chordata</taxon>
        <taxon>Craniata</taxon>
        <taxon>Vertebrata</taxon>
        <taxon>Euteleostomi</taxon>
        <taxon>Amphibia</taxon>
        <taxon>Batrachia</taxon>
        <taxon>Caudata</taxon>
        <taxon>Salamandroidea</taxon>
        <taxon>Salamandridae</taxon>
        <taxon>Pleurodelinae</taxon>
        <taxon>Pleurodeles</taxon>
    </lineage>
</organism>
<dbReference type="EMBL" id="JANPWB010000008">
    <property type="protein sequence ID" value="KAJ1163539.1"/>
    <property type="molecule type" value="Genomic_DNA"/>
</dbReference>
<feature type="compositionally biased region" description="Low complexity" evidence="1">
    <location>
        <begin position="73"/>
        <end position="82"/>
    </location>
</feature>
<reference evidence="2" key="1">
    <citation type="journal article" date="2022" name="bioRxiv">
        <title>Sequencing and chromosome-scale assembly of the giantPleurodeles waltlgenome.</title>
        <authorList>
            <person name="Brown T."/>
            <person name="Elewa A."/>
            <person name="Iarovenko S."/>
            <person name="Subramanian E."/>
            <person name="Araus A.J."/>
            <person name="Petzold A."/>
            <person name="Susuki M."/>
            <person name="Suzuki K.-i.T."/>
            <person name="Hayashi T."/>
            <person name="Toyoda A."/>
            <person name="Oliveira C."/>
            <person name="Osipova E."/>
            <person name="Leigh N.D."/>
            <person name="Simon A."/>
            <person name="Yun M.H."/>
        </authorList>
    </citation>
    <scope>NUCLEOTIDE SEQUENCE</scope>
    <source>
        <strain evidence="2">20211129_DDA</strain>
        <tissue evidence="2">Liver</tissue>
    </source>
</reference>
<proteinExistence type="predicted"/>
<accession>A0AAV7SHJ6</accession>